<name>A0A8S9ZAW3_9TREM</name>
<feature type="region of interest" description="Disordered" evidence="1">
    <location>
        <begin position="2946"/>
        <end position="3108"/>
    </location>
</feature>
<feature type="region of interest" description="Disordered" evidence="1">
    <location>
        <begin position="1776"/>
        <end position="1805"/>
    </location>
</feature>
<dbReference type="PANTHER" id="PTHR21696:SF2">
    <property type="entry name" value="PROTEIN UNC-79 HOMOLOG"/>
    <property type="match status" value="1"/>
</dbReference>
<feature type="compositionally biased region" description="Polar residues" evidence="1">
    <location>
        <begin position="3049"/>
        <end position="3092"/>
    </location>
</feature>
<reference evidence="2" key="1">
    <citation type="submission" date="2019-07" db="EMBL/GenBank/DDBJ databases">
        <title>Annotation for the trematode Paragonimus miyazaki's.</title>
        <authorList>
            <person name="Choi Y.-J."/>
        </authorList>
    </citation>
    <scope>NUCLEOTIDE SEQUENCE</scope>
    <source>
        <strain evidence="2">Japan</strain>
    </source>
</reference>
<dbReference type="PANTHER" id="PTHR21696">
    <property type="entry name" value="PROTEIN UNC-79 HOMOLOG"/>
    <property type="match status" value="1"/>
</dbReference>
<feature type="compositionally biased region" description="Low complexity" evidence="1">
    <location>
        <begin position="1245"/>
        <end position="1289"/>
    </location>
</feature>
<gene>
    <name evidence="2" type="ORF">EG68_02203</name>
</gene>
<feature type="compositionally biased region" description="Basic and acidic residues" evidence="1">
    <location>
        <begin position="2131"/>
        <end position="2151"/>
    </location>
</feature>
<evidence type="ECO:0000313" key="2">
    <source>
        <dbReference type="EMBL" id="KAF7260547.1"/>
    </source>
</evidence>
<protein>
    <recommendedName>
        <fullName evidence="4">Protein unc-79 homolog</fullName>
    </recommendedName>
</protein>
<feature type="compositionally biased region" description="Low complexity" evidence="1">
    <location>
        <begin position="1642"/>
        <end position="1662"/>
    </location>
</feature>
<dbReference type="InterPro" id="IPR016024">
    <property type="entry name" value="ARM-type_fold"/>
</dbReference>
<feature type="region of interest" description="Disordered" evidence="1">
    <location>
        <begin position="2130"/>
        <end position="2151"/>
    </location>
</feature>
<evidence type="ECO:0000313" key="3">
    <source>
        <dbReference type="Proteomes" id="UP000822476"/>
    </source>
</evidence>
<evidence type="ECO:0008006" key="4">
    <source>
        <dbReference type="Google" id="ProtNLM"/>
    </source>
</evidence>
<feature type="compositionally biased region" description="Basic and acidic residues" evidence="1">
    <location>
        <begin position="842"/>
        <end position="863"/>
    </location>
</feature>
<feature type="compositionally biased region" description="Polar residues" evidence="1">
    <location>
        <begin position="1696"/>
        <end position="1705"/>
    </location>
</feature>
<feature type="compositionally biased region" description="Basic and acidic residues" evidence="1">
    <location>
        <begin position="935"/>
        <end position="944"/>
    </location>
</feature>
<evidence type="ECO:0000256" key="1">
    <source>
        <dbReference type="SAM" id="MobiDB-lite"/>
    </source>
</evidence>
<feature type="compositionally biased region" description="Low complexity" evidence="1">
    <location>
        <begin position="3024"/>
        <end position="3038"/>
    </location>
</feature>
<feature type="region of interest" description="Disordered" evidence="1">
    <location>
        <begin position="3342"/>
        <end position="3362"/>
    </location>
</feature>
<organism evidence="2 3">
    <name type="scientific">Paragonimus skrjabini miyazakii</name>
    <dbReference type="NCBI Taxonomy" id="59628"/>
    <lineage>
        <taxon>Eukaryota</taxon>
        <taxon>Metazoa</taxon>
        <taxon>Spiralia</taxon>
        <taxon>Lophotrochozoa</taxon>
        <taxon>Platyhelminthes</taxon>
        <taxon>Trematoda</taxon>
        <taxon>Digenea</taxon>
        <taxon>Plagiorchiida</taxon>
        <taxon>Troglotremata</taxon>
        <taxon>Troglotrematidae</taxon>
        <taxon>Paragonimus</taxon>
    </lineage>
</organism>
<feature type="compositionally biased region" description="Basic and acidic residues" evidence="1">
    <location>
        <begin position="2331"/>
        <end position="2345"/>
    </location>
</feature>
<feature type="region of interest" description="Disordered" evidence="1">
    <location>
        <begin position="842"/>
        <end position="980"/>
    </location>
</feature>
<feature type="compositionally biased region" description="Polar residues" evidence="1">
    <location>
        <begin position="1672"/>
        <end position="1683"/>
    </location>
</feature>
<proteinExistence type="predicted"/>
<feature type="compositionally biased region" description="Polar residues" evidence="1">
    <location>
        <begin position="2299"/>
        <end position="2317"/>
    </location>
</feature>
<feature type="compositionally biased region" description="Polar residues" evidence="1">
    <location>
        <begin position="2972"/>
        <end position="2998"/>
    </location>
</feature>
<dbReference type="OrthoDB" id="6270916at2759"/>
<feature type="compositionally biased region" description="Polar residues" evidence="1">
    <location>
        <begin position="2436"/>
        <end position="2445"/>
    </location>
</feature>
<feature type="compositionally biased region" description="Basic residues" evidence="1">
    <location>
        <begin position="914"/>
        <end position="934"/>
    </location>
</feature>
<feature type="compositionally biased region" description="Polar residues" evidence="1">
    <location>
        <begin position="1292"/>
        <end position="1302"/>
    </location>
</feature>
<feature type="compositionally biased region" description="Basic and acidic residues" evidence="1">
    <location>
        <begin position="2999"/>
        <end position="3009"/>
    </location>
</feature>
<comment type="caution">
    <text evidence="2">The sequence shown here is derived from an EMBL/GenBank/DDBJ whole genome shotgun (WGS) entry which is preliminary data.</text>
</comment>
<feature type="compositionally biased region" description="Basic and acidic residues" evidence="1">
    <location>
        <begin position="1968"/>
        <end position="1982"/>
    </location>
</feature>
<feature type="compositionally biased region" description="Low complexity" evidence="1">
    <location>
        <begin position="2425"/>
        <end position="2435"/>
    </location>
</feature>
<feature type="region of interest" description="Disordered" evidence="1">
    <location>
        <begin position="1244"/>
        <end position="1302"/>
    </location>
</feature>
<feature type="region of interest" description="Disordered" evidence="1">
    <location>
        <begin position="1958"/>
        <end position="2012"/>
    </location>
</feature>
<feature type="region of interest" description="Disordered" evidence="1">
    <location>
        <begin position="2372"/>
        <end position="2445"/>
    </location>
</feature>
<accession>A0A8S9ZAW3</accession>
<feature type="compositionally biased region" description="Polar residues" evidence="1">
    <location>
        <begin position="882"/>
        <end position="893"/>
    </location>
</feature>
<dbReference type="Proteomes" id="UP000822476">
    <property type="component" value="Unassembled WGS sequence"/>
</dbReference>
<dbReference type="Pfam" id="PF14776">
    <property type="entry name" value="UNC-79"/>
    <property type="match status" value="2"/>
</dbReference>
<dbReference type="SUPFAM" id="SSF48371">
    <property type="entry name" value="ARM repeat"/>
    <property type="match status" value="1"/>
</dbReference>
<feature type="region of interest" description="Disordered" evidence="1">
    <location>
        <begin position="2295"/>
        <end position="2360"/>
    </location>
</feature>
<feature type="compositionally biased region" description="Low complexity" evidence="1">
    <location>
        <begin position="1995"/>
        <end position="2004"/>
    </location>
</feature>
<dbReference type="InterPro" id="IPR024855">
    <property type="entry name" value="UNC79"/>
</dbReference>
<feature type="compositionally biased region" description="Basic and acidic residues" evidence="1">
    <location>
        <begin position="1795"/>
        <end position="1805"/>
    </location>
</feature>
<sequence>MSNQKPQTFVSKLKILQESTSKLVGSASSLPSSGDLIGLLKYFQGTLHGFAKEIQELQLERFESRLKDNEWRLQYLPQLPYGELYICILNISENIQKLANQSAICEHLLKTLNNLLIFLDYDCLEGVPLALAWILLYFPNSIQPSIMELMCSVVIPLIYNAKDDQESYAIDSIPAILTLIFQHVEKIEYHVWILESFLSKKKELHKDLLMIVAYGPTEARLPAVCLLFHYWPEMYPASFYQNQTLQPLHYVWEPWKPLTCDRTDCPNKAGKALAMKMTVNPRIAAQHGGKPPPFYVCLDCADALNRRDFDQLVDILLPSKQISLTCESKTCRSKNNQASVTCWSTGCTFLTGNRAIRFCDACHTLRHSYGQTGREGEQSNEGKSVSNTLSATLGTKSHGQHIFQMQLPDVWDMALDLQSSMVEAIVSLSRETMPRWRQVLLGGGNTGTDGVEENAPRAVAGLTCTGANPPGGPSAGGGDMIMLGVTSQSAANTLSLVGGPASGLVGPPGVGTGVLGVSAGNLSLSACQPHAEFGSAQSASGLSIRGIAGVPVTGVNANTEVGELSLVGRYSDEDHKVVAIYGALLVGEKCRPRECLNVELLTRITAGIFNWFLDTIYTSEASSIYDGRGTLRQRYELGDLLERVKSEYILKWIQEVHRLHPEAIFAVLLPHPLEYARVGSCWDALCDRTTQVKHGLSRIGSLIPYDIITFETWDFVMPYWLESIRTEVPRTDYFELEILLRKIFDATAGPFPFLPQKVYHFVVERFINTPVAVQDQALAWLEILTSVEVPIPMKELLTMFRNGVESFQTELLAPEKCNFGDDSDSVNLIGRARSASVFRRCEKTLESPEKRKRSPQDKEHVNELHSATIQPDIANTDHTGKQAKSQVINSPAQTDEEEQAPDETKGLLSGKTHTSSKRSRKHVLRKRIGTRNKSRPTELVEDAIKSSAVVPERRPQSQPTRSTVKSRREPSRHRRRKSVSREYRITDCLAQMLNIAFRQLKIHDPLGHAGYTQETPQLLLSLLGDMLQLYWRHHDEFPPNGSRDLQCAGLDTCIFPNPKNQPQVPLNSKDASSSLRTECLNCLDMLTWLNYVDLICQHFAPLRPSLKTTVEFTAEALTKAAEFPVYRSWREPDFVQPSVNNEELISSETTQLPSPSELSSMPPVVRVVYLLVRFLQNESSSLVQNHKEVLSSDVNGEPLVPTSKETLSCKDPIVLQCVLECLIYLCHIGDCLLNALARAEKGMPSVAPSTAGGTAGATVTGPGTSTTTLASSGMSGQWGSSISTSSKGSAWPKSSPTGVGSQNPGGTGYGFCSASPKTQANFVHYLVHSHLIPSLWGLLRSELSHLASWIVPLLLHCILFPGGSKVFWSLIETDFGNVDWRVRFDAIERVTVLLRELDHQVLGRGFSGAAGTKITSILSGGSMASASGVNLFGRSAVSNVVTARSRLGVVGRSAPGKTGTGLGRSHAVLAASAEGKPVATNENPLIHTALAHAFCSLIGSLNDANSTIAQYAATQLASLNNTALMCGIQCLEFQFDTVAADRCLILQSMHQLSCTLSDRQVFTWDFFVNRFGLLALQAQMNASGVQDMDTVTDLNGYHKNSQHFQIQFERACFVVSKSSGLPSIRQSSKVHNLPNRLFTITSGSHSQSSSAPAMSASSQSEAVDLKHRRISSSKQHNTGSIESSGMGETGAENETPVRSPTPQFHSSRRSRMSMASFSGLFPAVLTGGEFLDGSNKFLCNIRNALDQESQERDTLHQWVRLLLKFMANVRFDSRLDDGTNNGPVGNPSGGRHHPHETSKDELRDRKALSKAQRHLAFLLGYSDGVFTMPPYKMRNSTVFHSFLAHVGSVLDRNFSMGTYILHQTLVVLQFCASPQRYATDSQPPTFTLRLLEPHVRWYWLQTLLVILYKYEYNVPGGSSSTGGGGPAGGISTSYTTGSINHASSGPLGCSGGIGAGASSTSHVRLRKHSSEPRLLDPDEPHRTPAGASVSAALIGQTGPGPNLGPTGGAGGSGVGISGSTMFAPGHHHFAGPTSTANLPSGGTRGLVEYLIQIVLNTLDAHVHVCREQLDEEPFDPPSPPLRLREASNVSADFTTIVETDTPPASPTTLEQQTEDEVVMPGVTVTLICPDQEARQRETEGSKAEQEKRRSECPLEVRRSYGTKREYVPLLKGASDSSAPSDSVNSPYSICTNNSGKLTEAKDGTHLSQLPSSRILDRRRMTENSPSLTYFGGIASPRETRTKPIGRLFQEVVDLSAGDTTDSVMQLSPTTVSRDEQAIDAPILTDGMEMSVLKERKTSPTEYQTNTTLAMSDFTSDGKTGRKGALRFQKKQSAERSLDKLRREDCGQTQPVLPLDASAELTTSKPPRIKYLSEQPKHNLSADVVTDSPSKFAHTHRESESRSELPAGAGHVETSHKTDRKKVTPSKKPSVPQSQSEVSRSGSTSNVALTSAAATAALTTERCPWCHQILERYDESTLGLGMLCLATFVHREPGLAAPYLRDMLLTAARLANTTLYSWQSNQTHIIVPGNVSSIARQFLRCTMYNLAPNGLFPQLFQTPISDDQFFKCIISVLVDFEDHMSFFQPVLMLLEAMNKRKTLPTDTLPVLLENLANYLEYLPNLTDDVKVNHFIASGWTDIIGPVEVFLRKLAISVPVPSNLATTVRIMTYILRSPVVPNFKTLPDTFSVILRLIVENVHFRLSNVIELCSLSNRVLKERTKIQLSKTLVELFHQAIKFRASIPDENLIKLLQFILMDAGGTMEPNQVVEGLTTLFNPQTCHLFSTGAAELMRPHLADCIAFISDVHTMHKVKQSQKTAVQLNLNGCNMNGGSTSGNASTGVGNANLSNNFGSTNGLLNSNAGMSGHSQHMSSAVGGGVASGGFGGTIGVTASIPSLHEDVLGAHLKSGLAQYVSLELSRSSSCSDQDVLSVLAPGLLVDVRPVKTTGFAVSSRSGQRLKPPTMCTSPSGPILSPGATTTSGQGTEVHSTKSTRSSGSLTSRQSDDTGVDKTHRGTNRTGDQTVIVITPSADTTSTDLPTTTEPGASRMQGATFFSNSNADSQGLSVLTPATSGQSLHPDSSSTHSPAISNSSSLTVPPGAPGGNSPRLGHITLAPTFSQSSQIDAPVLHLLPWLKFTPPSSQLGPRDFLVMVERVRTLSWLLLGATMNMALTREATGLVCRPIPFVLVRAVADLVKALLSSFPDQQKQSVTVMSSLYHAFLLCQVWTVYCEAAASLSPSHCTQHKVAIATAVDFWRRIMPTILSLLSISDDFIIVSGRLLSVIEELVECQCSVVTKLFPIWIPMLCGRYRQLPGNMSKRLQKCIEWEPSEPYTRLFLLLSLPETSSRNRTGSDTKHGGGQNDSFERTQALNTTTPTLPGSTASSLLACQADTLMGCSPLMKTSKGSPEEGIPITGGVQCVGHALASSAPYSNDGVGTGVGIGAGALGADLLTSRLVAWLKKHIFVLGRNEDQHSTATHIFVH</sequence>
<feature type="region of interest" description="Disordered" evidence="1">
    <location>
        <begin position="1641"/>
        <end position="1710"/>
    </location>
</feature>
<feature type="compositionally biased region" description="Basic residues" evidence="1">
    <location>
        <begin position="2320"/>
        <end position="2329"/>
    </location>
</feature>
<keyword evidence="3" id="KW-1185">Reference proteome</keyword>
<dbReference type="EMBL" id="JTDE01000705">
    <property type="protein sequence ID" value="KAF7260547.1"/>
    <property type="molecule type" value="Genomic_DNA"/>
</dbReference>